<dbReference type="InterPro" id="IPR014718">
    <property type="entry name" value="GH-type_carb-bd"/>
</dbReference>
<dbReference type="InParanoid" id="A0A1Y2G5E4"/>
<organism evidence="1 2">
    <name type="scientific">Leucosporidium creatinivorum</name>
    <dbReference type="NCBI Taxonomy" id="106004"/>
    <lineage>
        <taxon>Eukaryota</taxon>
        <taxon>Fungi</taxon>
        <taxon>Dikarya</taxon>
        <taxon>Basidiomycota</taxon>
        <taxon>Pucciniomycotina</taxon>
        <taxon>Microbotryomycetes</taxon>
        <taxon>Leucosporidiales</taxon>
        <taxon>Leucosporidium</taxon>
    </lineage>
</organism>
<gene>
    <name evidence="1" type="ORF">BCR35DRAFT_299011</name>
</gene>
<dbReference type="OrthoDB" id="274691at2759"/>
<accession>A0A1Y2G5E4</accession>
<dbReference type="InterPro" id="IPR011013">
    <property type="entry name" value="Gal_mutarotase_sf_dom"/>
</dbReference>
<dbReference type="GO" id="GO:0033499">
    <property type="term" value="P:galactose catabolic process via UDP-galactose, Leloir pathway"/>
    <property type="evidence" value="ECO:0007669"/>
    <property type="project" value="TreeGrafter"/>
</dbReference>
<proteinExistence type="predicted"/>
<evidence type="ECO:0000313" key="1">
    <source>
        <dbReference type="EMBL" id="ORY91722.1"/>
    </source>
</evidence>
<evidence type="ECO:0000313" key="2">
    <source>
        <dbReference type="Proteomes" id="UP000193467"/>
    </source>
</evidence>
<sequence>MFTIDEIKSDQLALQVLPYGLTFHGLAVTAPGGLNRDALISPHDTTSHHLIHGRRFLNQTVGRYANRLPSGKNTFGDGGELQLAGDDGVCLHGGETGLDTIPWDVVDLATSTLFTEADVPKGASSNTIYRHVSSAGTDGFPLGLEIEGFSAVSAPEADNAGKVTVILRARILEEGAEASELAKGTPVNLTVHWGFNLSDFATEDVKGHKMYINSNQTPTLDDKMLAKGTWEKISAGSELDFHSAGLAGPHRTLGGNFPAEGVDHNFAFTSLTRSDPQVVLTSPDDKLSLSFRTNQSTVQCYTASGFDSHGPARKSIHDPQSIGPYARFGAVFLEFHHPLATFLHPEYAEKAGTDTVLKAGDVYENFVEIEVKVKE</sequence>
<dbReference type="GO" id="GO:0030246">
    <property type="term" value="F:carbohydrate binding"/>
    <property type="evidence" value="ECO:0007669"/>
    <property type="project" value="InterPro"/>
</dbReference>
<dbReference type="SUPFAM" id="SSF74650">
    <property type="entry name" value="Galactose mutarotase-like"/>
    <property type="match status" value="1"/>
</dbReference>
<dbReference type="STRING" id="106004.A0A1Y2G5E4"/>
<protein>
    <submittedName>
        <fullName evidence="1">Galactose mutarotase-like domain-containing protein</fullName>
    </submittedName>
</protein>
<dbReference type="Proteomes" id="UP000193467">
    <property type="component" value="Unassembled WGS sequence"/>
</dbReference>
<name>A0A1Y2G5E4_9BASI</name>
<dbReference type="PANTHER" id="PTHR10091">
    <property type="entry name" value="ALDOSE-1-EPIMERASE"/>
    <property type="match status" value="1"/>
</dbReference>
<dbReference type="EMBL" id="MCGR01000002">
    <property type="protein sequence ID" value="ORY91722.1"/>
    <property type="molecule type" value="Genomic_DNA"/>
</dbReference>
<dbReference type="Pfam" id="PF01263">
    <property type="entry name" value="Aldose_epim"/>
    <property type="match status" value="1"/>
</dbReference>
<dbReference type="GO" id="GO:0006006">
    <property type="term" value="P:glucose metabolic process"/>
    <property type="evidence" value="ECO:0007669"/>
    <property type="project" value="TreeGrafter"/>
</dbReference>
<comment type="caution">
    <text evidence="1">The sequence shown here is derived from an EMBL/GenBank/DDBJ whole genome shotgun (WGS) entry which is preliminary data.</text>
</comment>
<dbReference type="PANTHER" id="PTHR10091:SF0">
    <property type="entry name" value="GALACTOSE MUTAROTASE"/>
    <property type="match status" value="1"/>
</dbReference>
<keyword evidence="2" id="KW-1185">Reference proteome</keyword>
<dbReference type="Gene3D" id="2.70.98.10">
    <property type="match status" value="1"/>
</dbReference>
<reference evidence="1 2" key="1">
    <citation type="submission" date="2016-07" db="EMBL/GenBank/DDBJ databases">
        <title>Pervasive Adenine N6-methylation of Active Genes in Fungi.</title>
        <authorList>
            <consortium name="DOE Joint Genome Institute"/>
            <person name="Mondo S.J."/>
            <person name="Dannebaum R.O."/>
            <person name="Kuo R.C."/>
            <person name="Labutti K."/>
            <person name="Haridas S."/>
            <person name="Kuo A."/>
            <person name="Salamov A."/>
            <person name="Ahrendt S.R."/>
            <person name="Lipzen A."/>
            <person name="Sullivan W."/>
            <person name="Andreopoulos W.B."/>
            <person name="Clum A."/>
            <person name="Lindquist E."/>
            <person name="Daum C."/>
            <person name="Ramamoorthy G.K."/>
            <person name="Gryganskyi A."/>
            <person name="Culley D."/>
            <person name="Magnuson J.K."/>
            <person name="James T.Y."/>
            <person name="O'Malley M.A."/>
            <person name="Stajich J.E."/>
            <person name="Spatafora J.W."/>
            <person name="Visel A."/>
            <person name="Grigoriev I.V."/>
        </authorList>
    </citation>
    <scope>NUCLEOTIDE SEQUENCE [LARGE SCALE GENOMIC DNA]</scope>
    <source>
        <strain evidence="1 2">62-1032</strain>
    </source>
</reference>
<dbReference type="GO" id="GO:0004034">
    <property type="term" value="F:aldose 1-epimerase activity"/>
    <property type="evidence" value="ECO:0007669"/>
    <property type="project" value="TreeGrafter"/>
</dbReference>
<dbReference type="InterPro" id="IPR008183">
    <property type="entry name" value="Aldose_1/G6P_1-epimerase"/>
</dbReference>
<dbReference type="AlphaFoldDB" id="A0A1Y2G5E4"/>